<dbReference type="RefSeq" id="WP_364026553.1">
    <property type="nucleotide sequence ID" value="NZ_JBFATD010000016.1"/>
</dbReference>
<evidence type="ECO:0000313" key="6">
    <source>
        <dbReference type="EMBL" id="MEV5249472.1"/>
    </source>
</evidence>
<dbReference type="InterPro" id="IPR036271">
    <property type="entry name" value="Tet_transcr_reg_TetR-rel_C_sf"/>
</dbReference>
<dbReference type="InterPro" id="IPR011075">
    <property type="entry name" value="TetR_C"/>
</dbReference>
<evidence type="ECO:0000256" key="3">
    <source>
        <dbReference type="ARBA" id="ARBA00023163"/>
    </source>
</evidence>
<evidence type="ECO:0000256" key="1">
    <source>
        <dbReference type="ARBA" id="ARBA00023015"/>
    </source>
</evidence>
<keyword evidence="7" id="KW-1185">Reference proteome</keyword>
<keyword evidence="3" id="KW-0804">Transcription</keyword>
<keyword evidence="2 4" id="KW-0238">DNA-binding</keyword>
<sequence length="193" mass="21027">MGRPKGFDPDVAVDRAMEVFWRKGYARTTPQDLVEALGLGKGSLYNAFGSKRALFELALRRYRDSQVMTLIEMLEAAGPVKERLRRALTSLVVMDLADPDRRGCLAVNSAAELAGAEDAAAVDLVRRMFDRTEGAFLSLIAEGQRSGEVAPERDPAALAALLLNTVVGLRLTMRVTEDSHRPAQVVDAVIDSL</sequence>
<dbReference type="Gene3D" id="1.10.10.60">
    <property type="entry name" value="Homeodomain-like"/>
    <property type="match status" value="1"/>
</dbReference>
<protein>
    <submittedName>
        <fullName evidence="6">Helix-turn-helix domain-containing protein</fullName>
    </submittedName>
</protein>
<dbReference type="PRINTS" id="PR00455">
    <property type="entry name" value="HTHTETR"/>
</dbReference>
<dbReference type="Proteomes" id="UP001552527">
    <property type="component" value="Unassembled WGS sequence"/>
</dbReference>
<name>A0ABV3JNE4_9ACTN</name>
<dbReference type="PROSITE" id="PS50977">
    <property type="entry name" value="HTH_TETR_2"/>
    <property type="match status" value="1"/>
</dbReference>
<dbReference type="Pfam" id="PF16925">
    <property type="entry name" value="TetR_C_13"/>
    <property type="match status" value="1"/>
</dbReference>
<evidence type="ECO:0000313" key="7">
    <source>
        <dbReference type="Proteomes" id="UP001552527"/>
    </source>
</evidence>
<proteinExistence type="predicted"/>
<dbReference type="Pfam" id="PF00440">
    <property type="entry name" value="TetR_N"/>
    <property type="match status" value="1"/>
</dbReference>
<dbReference type="Gene3D" id="1.10.357.10">
    <property type="entry name" value="Tetracycline Repressor, domain 2"/>
    <property type="match status" value="1"/>
</dbReference>
<dbReference type="PANTHER" id="PTHR47506">
    <property type="entry name" value="TRANSCRIPTIONAL REGULATORY PROTEIN"/>
    <property type="match status" value="1"/>
</dbReference>
<dbReference type="EMBL" id="JBFATE010000016">
    <property type="protein sequence ID" value="MEV5249472.1"/>
    <property type="molecule type" value="Genomic_DNA"/>
</dbReference>
<organism evidence="6 7">
    <name type="scientific">Streptomyces werraensis</name>
    <dbReference type="NCBI Taxonomy" id="68284"/>
    <lineage>
        <taxon>Bacteria</taxon>
        <taxon>Bacillati</taxon>
        <taxon>Actinomycetota</taxon>
        <taxon>Actinomycetes</taxon>
        <taxon>Kitasatosporales</taxon>
        <taxon>Streptomycetaceae</taxon>
        <taxon>Streptomyces</taxon>
    </lineage>
</organism>
<dbReference type="SUPFAM" id="SSF48498">
    <property type="entry name" value="Tetracyclin repressor-like, C-terminal domain"/>
    <property type="match status" value="1"/>
</dbReference>
<gene>
    <name evidence="6" type="ORF">AB0K95_30025</name>
</gene>
<evidence type="ECO:0000259" key="5">
    <source>
        <dbReference type="PROSITE" id="PS50977"/>
    </source>
</evidence>
<evidence type="ECO:0000256" key="4">
    <source>
        <dbReference type="PROSITE-ProRule" id="PRU00335"/>
    </source>
</evidence>
<feature type="DNA-binding region" description="H-T-H motif" evidence="4">
    <location>
        <begin position="29"/>
        <end position="48"/>
    </location>
</feature>
<dbReference type="PANTHER" id="PTHR47506:SF1">
    <property type="entry name" value="HTH-TYPE TRANSCRIPTIONAL REGULATOR YJDC"/>
    <property type="match status" value="1"/>
</dbReference>
<evidence type="ECO:0000256" key="2">
    <source>
        <dbReference type="ARBA" id="ARBA00023125"/>
    </source>
</evidence>
<dbReference type="InterPro" id="IPR009057">
    <property type="entry name" value="Homeodomain-like_sf"/>
</dbReference>
<feature type="domain" description="HTH tetR-type" evidence="5">
    <location>
        <begin position="6"/>
        <end position="66"/>
    </location>
</feature>
<dbReference type="SUPFAM" id="SSF46689">
    <property type="entry name" value="Homeodomain-like"/>
    <property type="match status" value="1"/>
</dbReference>
<accession>A0ABV3JNE4</accession>
<comment type="caution">
    <text evidence="6">The sequence shown here is derived from an EMBL/GenBank/DDBJ whole genome shotgun (WGS) entry which is preliminary data.</text>
</comment>
<reference evidence="6 7" key="1">
    <citation type="submission" date="2024-06" db="EMBL/GenBank/DDBJ databases">
        <title>The Natural Products Discovery Center: Release of the First 8490 Sequenced Strains for Exploring Actinobacteria Biosynthetic Diversity.</title>
        <authorList>
            <person name="Kalkreuter E."/>
            <person name="Kautsar S.A."/>
            <person name="Yang D."/>
            <person name="Bader C.D."/>
            <person name="Teijaro C.N."/>
            <person name="Fluegel L."/>
            <person name="Davis C.M."/>
            <person name="Simpson J.R."/>
            <person name="Lauterbach L."/>
            <person name="Steele A.D."/>
            <person name="Gui C."/>
            <person name="Meng S."/>
            <person name="Li G."/>
            <person name="Viehrig K."/>
            <person name="Ye F."/>
            <person name="Su P."/>
            <person name="Kiefer A.F."/>
            <person name="Nichols A."/>
            <person name="Cepeda A.J."/>
            <person name="Yan W."/>
            <person name="Fan B."/>
            <person name="Jiang Y."/>
            <person name="Adhikari A."/>
            <person name="Zheng C.-J."/>
            <person name="Schuster L."/>
            <person name="Cowan T.M."/>
            <person name="Smanski M.J."/>
            <person name="Chevrette M.G."/>
            <person name="De Carvalho L.P.S."/>
            <person name="Shen B."/>
        </authorList>
    </citation>
    <scope>NUCLEOTIDE SEQUENCE [LARGE SCALE GENOMIC DNA]</scope>
    <source>
        <strain evidence="6 7">NPDC052768</strain>
    </source>
</reference>
<keyword evidence="1" id="KW-0805">Transcription regulation</keyword>
<dbReference type="InterPro" id="IPR001647">
    <property type="entry name" value="HTH_TetR"/>
</dbReference>